<dbReference type="Proteomes" id="UP001055712">
    <property type="component" value="Unassembled WGS sequence"/>
</dbReference>
<sequence length="231" mass="24324">MADYFSVTSASAMLVEVMPSWLRWHANVIAHQRSVRSNNDARVNQHLAPFYFKTGVPRIAPFLVRAMMLPNVQVTNGVVVRRHVIAFMKDIASICQHSQECHKPIIFLTRRDIASTVAKPSGKVLDLRVINAQYAQTKFSDLAAWLAWTAGFSGITPPVAILASPLEPAADEPDGAGPPEGDAGAPVHPAAPVPAAAAAGVGPVAAAGAPIMLGSNPVAKSLEGALEAVTL</sequence>
<name>A0A9D4TLZ7_CHLVU</name>
<reference evidence="2" key="1">
    <citation type="journal article" date="2019" name="Plant J.">
        <title>Chlorella vulgaris genome assembly and annotation reveals the molecular basis for metabolic acclimation to high light conditions.</title>
        <authorList>
            <person name="Cecchin M."/>
            <person name="Marcolungo L."/>
            <person name="Rossato M."/>
            <person name="Girolomoni L."/>
            <person name="Cosentino E."/>
            <person name="Cuine S."/>
            <person name="Li-Beisson Y."/>
            <person name="Delledonne M."/>
            <person name="Ballottari M."/>
        </authorList>
    </citation>
    <scope>NUCLEOTIDE SEQUENCE</scope>
    <source>
        <strain evidence="2">211/11P</strain>
    </source>
</reference>
<feature type="region of interest" description="Disordered" evidence="1">
    <location>
        <begin position="167"/>
        <end position="189"/>
    </location>
</feature>
<dbReference type="AlphaFoldDB" id="A0A9D4TLZ7"/>
<evidence type="ECO:0000313" key="3">
    <source>
        <dbReference type="Proteomes" id="UP001055712"/>
    </source>
</evidence>
<protein>
    <submittedName>
        <fullName evidence="2">Uncharacterized protein</fullName>
    </submittedName>
</protein>
<evidence type="ECO:0000313" key="2">
    <source>
        <dbReference type="EMBL" id="KAI3429260.1"/>
    </source>
</evidence>
<dbReference type="EMBL" id="SIDB01000008">
    <property type="protein sequence ID" value="KAI3429260.1"/>
    <property type="molecule type" value="Genomic_DNA"/>
</dbReference>
<accession>A0A9D4TLZ7</accession>
<feature type="compositionally biased region" description="Low complexity" evidence="1">
    <location>
        <begin position="175"/>
        <end position="189"/>
    </location>
</feature>
<keyword evidence="3" id="KW-1185">Reference proteome</keyword>
<evidence type="ECO:0000256" key="1">
    <source>
        <dbReference type="SAM" id="MobiDB-lite"/>
    </source>
</evidence>
<comment type="caution">
    <text evidence="2">The sequence shown here is derived from an EMBL/GenBank/DDBJ whole genome shotgun (WGS) entry which is preliminary data.</text>
</comment>
<proteinExistence type="predicted"/>
<gene>
    <name evidence="2" type="ORF">D9Q98_005357</name>
</gene>
<organism evidence="2 3">
    <name type="scientific">Chlorella vulgaris</name>
    <name type="common">Green alga</name>
    <dbReference type="NCBI Taxonomy" id="3077"/>
    <lineage>
        <taxon>Eukaryota</taxon>
        <taxon>Viridiplantae</taxon>
        <taxon>Chlorophyta</taxon>
        <taxon>core chlorophytes</taxon>
        <taxon>Trebouxiophyceae</taxon>
        <taxon>Chlorellales</taxon>
        <taxon>Chlorellaceae</taxon>
        <taxon>Chlorella clade</taxon>
        <taxon>Chlorella</taxon>
    </lineage>
</organism>
<reference evidence="2" key="2">
    <citation type="submission" date="2020-11" db="EMBL/GenBank/DDBJ databases">
        <authorList>
            <person name="Cecchin M."/>
            <person name="Marcolungo L."/>
            <person name="Rossato M."/>
            <person name="Girolomoni L."/>
            <person name="Cosentino E."/>
            <person name="Cuine S."/>
            <person name="Li-Beisson Y."/>
            <person name="Delledonne M."/>
            <person name="Ballottari M."/>
        </authorList>
    </citation>
    <scope>NUCLEOTIDE SEQUENCE</scope>
    <source>
        <strain evidence="2">211/11P</strain>
        <tissue evidence="2">Whole cell</tissue>
    </source>
</reference>